<protein>
    <submittedName>
        <fullName evidence="2">Uncharacterized protein</fullName>
    </submittedName>
</protein>
<evidence type="ECO:0000313" key="3">
    <source>
        <dbReference type="Proteomes" id="UP001054837"/>
    </source>
</evidence>
<gene>
    <name evidence="2" type="ORF">CDAR_190391</name>
</gene>
<dbReference type="EMBL" id="BPLQ01000599">
    <property type="protein sequence ID" value="GIX73365.1"/>
    <property type="molecule type" value="Genomic_DNA"/>
</dbReference>
<sequence length="151" mass="17113">MVEDGKLVISAVEFSRVANQTNHYWCIDTMSLHSKIPSKISDRRKCLATSIESNAYESLHSKAPPDHRRRKCPATSIESNAYKSEDQFRTIKPPFFPPPGKEMGLLESLHLKGTSKITDRRKCPATSIESNAYDWKLDSRIVALILGRRIP</sequence>
<evidence type="ECO:0000313" key="2">
    <source>
        <dbReference type="EMBL" id="GIX73365.1"/>
    </source>
</evidence>
<accession>A0AAV4MN90</accession>
<dbReference type="AlphaFoldDB" id="A0AAV4MN90"/>
<organism evidence="2 3">
    <name type="scientific">Caerostris darwini</name>
    <dbReference type="NCBI Taxonomy" id="1538125"/>
    <lineage>
        <taxon>Eukaryota</taxon>
        <taxon>Metazoa</taxon>
        <taxon>Ecdysozoa</taxon>
        <taxon>Arthropoda</taxon>
        <taxon>Chelicerata</taxon>
        <taxon>Arachnida</taxon>
        <taxon>Araneae</taxon>
        <taxon>Araneomorphae</taxon>
        <taxon>Entelegynae</taxon>
        <taxon>Araneoidea</taxon>
        <taxon>Araneidae</taxon>
        <taxon>Caerostris</taxon>
    </lineage>
</organism>
<evidence type="ECO:0000256" key="1">
    <source>
        <dbReference type="SAM" id="MobiDB-lite"/>
    </source>
</evidence>
<feature type="region of interest" description="Disordered" evidence="1">
    <location>
        <begin position="58"/>
        <end position="79"/>
    </location>
</feature>
<dbReference type="Proteomes" id="UP001054837">
    <property type="component" value="Unassembled WGS sequence"/>
</dbReference>
<proteinExistence type="predicted"/>
<keyword evidence="3" id="KW-1185">Reference proteome</keyword>
<reference evidence="2 3" key="1">
    <citation type="submission" date="2021-06" db="EMBL/GenBank/DDBJ databases">
        <title>Caerostris darwini draft genome.</title>
        <authorList>
            <person name="Kono N."/>
            <person name="Arakawa K."/>
        </authorList>
    </citation>
    <scope>NUCLEOTIDE SEQUENCE [LARGE SCALE GENOMIC DNA]</scope>
</reference>
<comment type="caution">
    <text evidence="2">The sequence shown here is derived from an EMBL/GenBank/DDBJ whole genome shotgun (WGS) entry which is preliminary data.</text>
</comment>
<name>A0AAV4MN90_9ARAC</name>